<sequence>MSELVAWLQLESHRAIKLMKYQSLLSPILNFLHCETPDGWIDAARRPENLPLLLTDHMVCELKAAQTGMWLIRRYVADKESGDALLALLRPYEAFLHEAQGEPEALFRQGQFTRKILPKNGSAYGQDLADKMVLLIKEELHHFSQVLEIMQARRIPYKKITASRYAKGMIREVRTHDPATLIDKLICGAYIEARSCERFARLAPHLDDELNRFYVSLLRSEARHYQDYLTLAEQIAGGDISERVAHFGRIEAELILSPDSELRFHSGVPAAA</sequence>
<evidence type="ECO:0000313" key="2">
    <source>
        <dbReference type="Proteomes" id="UP000248897"/>
    </source>
</evidence>
<dbReference type="InterPro" id="IPR012347">
    <property type="entry name" value="Ferritin-like"/>
</dbReference>
<reference evidence="1 2" key="1">
    <citation type="submission" date="2018-06" db="EMBL/GenBank/DDBJ databases">
        <authorList>
            <consortium name="Pathogen Informatics"/>
            <person name="Doyle S."/>
        </authorList>
    </citation>
    <scope>NUCLEOTIDE SEQUENCE [LARGE SCALE GENOMIC DNA]</scope>
    <source>
        <strain evidence="1 2">NCTC12961</strain>
    </source>
</reference>
<dbReference type="Proteomes" id="UP000248897">
    <property type="component" value="Chromosome 1"/>
</dbReference>
<accession>A0A2X4TT84</accession>
<evidence type="ECO:0000313" key="1">
    <source>
        <dbReference type="EMBL" id="SQI30627.1"/>
    </source>
</evidence>
<dbReference type="InterPro" id="IPR009078">
    <property type="entry name" value="Ferritin-like_SF"/>
</dbReference>
<name>A0A2X4TT84_SERPL</name>
<dbReference type="EMBL" id="LS483469">
    <property type="protein sequence ID" value="SQI30627.1"/>
    <property type="molecule type" value="Genomic_DNA"/>
</dbReference>
<dbReference type="Gene3D" id="1.20.1260.10">
    <property type="match status" value="1"/>
</dbReference>
<dbReference type="GO" id="GO:0045301">
    <property type="term" value="F:tRNA 2-(methylsulfanyl)-N(6)-isopentenyladenosine(37) hydroxylase activity"/>
    <property type="evidence" value="ECO:0007669"/>
    <property type="project" value="InterPro"/>
</dbReference>
<dbReference type="PANTHER" id="PTHR42637">
    <property type="entry name" value="TRNA-(MS[2]IO[6]A)-HYDROXYLASE"/>
    <property type="match status" value="1"/>
</dbReference>
<proteinExistence type="predicted"/>
<organism evidence="1 2">
    <name type="scientific">Serratia plymuthica</name>
    <dbReference type="NCBI Taxonomy" id="82996"/>
    <lineage>
        <taxon>Bacteria</taxon>
        <taxon>Pseudomonadati</taxon>
        <taxon>Pseudomonadota</taxon>
        <taxon>Gammaproteobacteria</taxon>
        <taxon>Enterobacterales</taxon>
        <taxon>Yersiniaceae</taxon>
        <taxon>Serratia</taxon>
    </lineage>
</organism>
<dbReference type="PANTHER" id="PTHR42637:SF1">
    <property type="entry name" value="TRNA 2-(METHYLSULFANYL)-N(6)-ISOPENTENYLADENOSINE(37) HYDROXYLASE"/>
    <property type="match status" value="1"/>
</dbReference>
<gene>
    <name evidence="1" type="ORF">NCTC12961_00575</name>
</gene>
<protein>
    <submittedName>
        <fullName evidence="1">tRNA-(MS[2]IO[6]A)-hydroxylase (MiaE)</fullName>
    </submittedName>
</protein>
<dbReference type="InterPro" id="IPR010386">
    <property type="entry name" value="tRNA-Hydrxlase_MiaE"/>
</dbReference>
<dbReference type="SUPFAM" id="SSF47240">
    <property type="entry name" value="Ferritin-like"/>
    <property type="match status" value="1"/>
</dbReference>
<dbReference type="AlphaFoldDB" id="A0A2X4TT84"/>
<dbReference type="STRING" id="82996.ADP72_08705"/>
<dbReference type="GO" id="GO:0006400">
    <property type="term" value="P:tRNA modification"/>
    <property type="evidence" value="ECO:0007669"/>
    <property type="project" value="InterPro"/>
</dbReference>
<dbReference type="NCBIfam" id="NF047790">
    <property type="entry name" value="tRNAmsioHdxaseMiaE"/>
    <property type="match status" value="1"/>
</dbReference>
<dbReference type="Pfam" id="PF06175">
    <property type="entry name" value="MiaE"/>
    <property type="match status" value="1"/>
</dbReference>
<dbReference type="PIRSF" id="PIRSF020736">
    <property type="entry name" value="MiaE"/>
    <property type="match status" value="1"/>
</dbReference>